<dbReference type="SMART" id="SM00065">
    <property type="entry name" value="GAF"/>
    <property type="match status" value="1"/>
</dbReference>
<organism evidence="5">
    <name type="scientific">Candidatus Moduliflexus flocculans</name>
    <dbReference type="NCBI Taxonomy" id="1499966"/>
    <lineage>
        <taxon>Bacteria</taxon>
        <taxon>Candidatus Moduliflexota</taxon>
        <taxon>Candidatus Moduliflexia</taxon>
        <taxon>Candidatus Moduliflexales</taxon>
        <taxon>Candidatus Moduliflexaceae</taxon>
    </lineage>
</organism>
<dbReference type="GO" id="GO:0016791">
    <property type="term" value="F:phosphatase activity"/>
    <property type="evidence" value="ECO:0007669"/>
    <property type="project" value="TreeGrafter"/>
</dbReference>
<keyword evidence="6" id="KW-1185">Reference proteome</keyword>
<dbReference type="PANTHER" id="PTHR43156">
    <property type="entry name" value="STAGE II SPORULATION PROTEIN E-RELATED"/>
    <property type="match status" value="1"/>
</dbReference>
<dbReference type="SUPFAM" id="SSF55781">
    <property type="entry name" value="GAF domain-like"/>
    <property type="match status" value="1"/>
</dbReference>
<dbReference type="PANTHER" id="PTHR43156:SF2">
    <property type="entry name" value="STAGE II SPORULATION PROTEIN E"/>
    <property type="match status" value="1"/>
</dbReference>
<sequence>MQHRQFRLFYYSILTALLIFWFAAMIGIMRAYAADYSGMIPLLIGLSLILFALAQLVNFIALKKDMADHHAAEALLHQSRQAVEAALRREQERHHLSETLREVALIVNSSLNQEQVIDLILGQLESVIPYHRATVSLLADKTLMVVAGRDMMGGDIDFYSFPAFKYPINAQALTEKRPVLIQDVTRDARWHETTSMSGIRSFITAPLLVQNEPIGTLAVGRIDAIPYNEEEAQTVFAFASQVAIAIQNARLHEELRYRMEFELSTARSIQKSLLAFHPPQIPGLDIAGFCEPAREVGGDFYNFSVLDDQHLGIAVGDVSGKGIHAALMMALSFGFLSTESRYILTPSALMDTMNAELRPHSQHNTMNTALGYLSLSQNGDQRDGIWHVRAANAGLIAPLIRRRTGEIEWLDVCGLPLGMVDNLTYSEQSYQLYPGDAILLTTDGVVEAMNAAGEMFGLDQLSESLAQANNQNAHSLLQAILSRMNAFIGGAETHDDVAMVVVMVKNP</sequence>
<evidence type="ECO:0000256" key="1">
    <source>
        <dbReference type="ARBA" id="ARBA00022801"/>
    </source>
</evidence>
<dbReference type="Pfam" id="PF01590">
    <property type="entry name" value="GAF"/>
    <property type="match status" value="1"/>
</dbReference>
<reference evidence="5" key="1">
    <citation type="journal article" date="2015" name="PeerJ">
        <title>First genomic representation of candidate bacterial phylum KSB3 points to enhanced environmental sensing as a trigger of wastewater bulking.</title>
        <authorList>
            <person name="Sekiguchi Y."/>
            <person name="Ohashi A."/>
            <person name="Parks D.H."/>
            <person name="Yamauchi T."/>
            <person name="Tyson G.W."/>
            <person name="Hugenholtz P."/>
        </authorList>
    </citation>
    <scope>NUCLEOTIDE SEQUENCE [LARGE SCALE GENOMIC DNA]</scope>
</reference>
<evidence type="ECO:0000313" key="6">
    <source>
        <dbReference type="Proteomes" id="UP000030700"/>
    </source>
</evidence>
<dbReference type="InterPro" id="IPR029016">
    <property type="entry name" value="GAF-like_dom_sf"/>
</dbReference>
<feature type="transmembrane region" description="Helical" evidence="2">
    <location>
        <begin position="39"/>
        <end position="61"/>
    </location>
</feature>
<dbReference type="Proteomes" id="UP000030700">
    <property type="component" value="Unassembled WGS sequence"/>
</dbReference>
<evidence type="ECO:0000259" key="3">
    <source>
        <dbReference type="SMART" id="SM00065"/>
    </source>
</evidence>
<dbReference type="EMBL" id="DF820457">
    <property type="protein sequence ID" value="GAK51485.1"/>
    <property type="molecule type" value="Genomic_DNA"/>
</dbReference>
<evidence type="ECO:0000259" key="4">
    <source>
        <dbReference type="SMART" id="SM00331"/>
    </source>
</evidence>
<dbReference type="InterPro" id="IPR003018">
    <property type="entry name" value="GAF"/>
</dbReference>
<dbReference type="Gene3D" id="3.30.450.40">
    <property type="match status" value="1"/>
</dbReference>
<keyword evidence="2" id="KW-0812">Transmembrane</keyword>
<dbReference type="SUPFAM" id="SSF81606">
    <property type="entry name" value="PP2C-like"/>
    <property type="match status" value="1"/>
</dbReference>
<keyword evidence="2" id="KW-0472">Membrane</keyword>
<evidence type="ECO:0000313" key="5">
    <source>
        <dbReference type="EMBL" id="GAK51485.1"/>
    </source>
</evidence>
<dbReference type="InterPro" id="IPR001932">
    <property type="entry name" value="PPM-type_phosphatase-like_dom"/>
</dbReference>
<dbReference type="InterPro" id="IPR052016">
    <property type="entry name" value="Bact_Sigma-Reg"/>
</dbReference>
<feature type="domain" description="GAF" evidence="3">
    <location>
        <begin position="112"/>
        <end position="256"/>
    </location>
</feature>
<keyword evidence="1" id="KW-0378">Hydrolase</keyword>
<dbReference type="HOGENOM" id="CLU_000445_43_6_0"/>
<dbReference type="SMART" id="SM00331">
    <property type="entry name" value="PP2C_SIG"/>
    <property type="match status" value="1"/>
</dbReference>
<proteinExistence type="predicted"/>
<feature type="domain" description="PPM-type phosphatase" evidence="4">
    <location>
        <begin position="281"/>
        <end position="504"/>
    </location>
</feature>
<dbReference type="Pfam" id="PF07228">
    <property type="entry name" value="SpoIIE"/>
    <property type="match status" value="1"/>
</dbReference>
<evidence type="ECO:0000256" key="2">
    <source>
        <dbReference type="SAM" id="Phobius"/>
    </source>
</evidence>
<name>A0A081BM69_9BACT</name>
<dbReference type="InterPro" id="IPR036457">
    <property type="entry name" value="PPM-type-like_dom_sf"/>
</dbReference>
<keyword evidence="2" id="KW-1133">Transmembrane helix</keyword>
<dbReference type="AlphaFoldDB" id="A0A081BM69"/>
<protein>
    <submittedName>
        <fullName evidence="5">Protein serine phosphatase with GAF(S) sensor(S)</fullName>
    </submittedName>
</protein>
<accession>A0A081BM69</accession>
<dbReference type="STRING" id="1499966.U14_02729"/>
<gene>
    <name evidence="5" type="ORF">U14_02729</name>
</gene>
<dbReference type="Gene3D" id="3.60.40.10">
    <property type="entry name" value="PPM-type phosphatase domain"/>
    <property type="match status" value="1"/>
</dbReference>
<feature type="transmembrane region" description="Helical" evidence="2">
    <location>
        <begin position="9"/>
        <end position="33"/>
    </location>
</feature>